<organism evidence="1 2">
    <name type="scientific">Mucuna pruriens</name>
    <name type="common">Velvet bean</name>
    <name type="synonym">Dolichos pruriens</name>
    <dbReference type="NCBI Taxonomy" id="157652"/>
    <lineage>
        <taxon>Eukaryota</taxon>
        <taxon>Viridiplantae</taxon>
        <taxon>Streptophyta</taxon>
        <taxon>Embryophyta</taxon>
        <taxon>Tracheophyta</taxon>
        <taxon>Spermatophyta</taxon>
        <taxon>Magnoliopsida</taxon>
        <taxon>eudicotyledons</taxon>
        <taxon>Gunneridae</taxon>
        <taxon>Pentapetalae</taxon>
        <taxon>rosids</taxon>
        <taxon>fabids</taxon>
        <taxon>Fabales</taxon>
        <taxon>Fabaceae</taxon>
        <taxon>Papilionoideae</taxon>
        <taxon>50 kb inversion clade</taxon>
        <taxon>NPAAA clade</taxon>
        <taxon>indigoferoid/millettioid clade</taxon>
        <taxon>Phaseoleae</taxon>
        <taxon>Mucuna</taxon>
    </lineage>
</organism>
<reference evidence="1" key="1">
    <citation type="submission" date="2018-05" db="EMBL/GenBank/DDBJ databases">
        <title>Draft genome of Mucuna pruriens seed.</title>
        <authorList>
            <person name="Nnadi N.E."/>
            <person name="Vos R."/>
            <person name="Hasami M.H."/>
            <person name="Devisetty U.K."/>
            <person name="Aguiy J.C."/>
        </authorList>
    </citation>
    <scope>NUCLEOTIDE SEQUENCE [LARGE SCALE GENOMIC DNA]</scope>
    <source>
        <strain evidence="1">JCA_2017</strain>
    </source>
</reference>
<dbReference type="EMBL" id="QJKJ01015622">
    <property type="protein sequence ID" value="RDX62221.1"/>
    <property type="molecule type" value="Genomic_DNA"/>
</dbReference>
<dbReference type="Proteomes" id="UP000257109">
    <property type="component" value="Unassembled WGS sequence"/>
</dbReference>
<evidence type="ECO:0000313" key="1">
    <source>
        <dbReference type="EMBL" id="RDX62221.1"/>
    </source>
</evidence>
<gene>
    <name evidence="1" type="ORF">CR513_59469</name>
</gene>
<sequence length="113" mass="13119">CGYAIAILVLNLKQRLHVKHVTKWWGKCEQRRDAYSNLSSLVTCNIFKVNIVRGCAEYDEMTKKIHKLVWLKTYTSLAYAIVKFEREKLDKLSCYSSMISPRDDEVIQKFAAG</sequence>
<accession>A0A371E863</accession>
<feature type="non-terminal residue" evidence="1">
    <location>
        <position position="113"/>
    </location>
</feature>
<keyword evidence="2" id="KW-1185">Reference proteome</keyword>
<evidence type="ECO:0000313" key="2">
    <source>
        <dbReference type="Proteomes" id="UP000257109"/>
    </source>
</evidence>
<proteinExistence type="predicted"/>
<dbReference type="AlphaFoldDB" id="A0A371E863"/>
<feature type="non-terminal residue" evidence="1">
    <location>
        <position position="1"/>
    </location>
</feature>
<protein>
    <submittedName>
        <fullName evidence="1">Uncharacterized protein</fullName>
    </submittedName>
</protein>
<comment type="caution">
    <text evidence="1">The sequence shown here is derived from an EMBL/GenBank/DDBJ whole genome shotgun (WGS) entry which is preliminary data.</text>
</comment>
<name>A0A371E863_MUCPR</name>